<name>A0A1B6JJP9_9HEMI</name>
<proteinExistence type="predicted"/>
<accession>A0A1B6JJP9</accession>
<reference evidence="4" key="1">
    <citation type="submission" date="2015-11" db="EMBL/GenBank/DDBJ databases">
        <title>De novo transcriptome assembly of four potential Pierce s Disease insect vectors from Arizona vineyards.</title>
        <authorList>
            <person name="Tassone E.E."/>
        </authorList>
    </citation>
    <scope>NUCLEOTIDE SEQUENCE</scope>
</reference>
<protein>
    <recommendedName>
        <fullName evidence="3">EF-hand domain-containing protein</fullName>
    </recommendedName>
</protein>
<dbReference type="SUPFAM" id="SSF47473">
    <property type="entry name" value="EF-hand"/>
    <property type="match status" value="1"/>
</dbReference>
<dbReference type="SMART" id="SM00054">
    <property type="entry name" value="EFh"/>
    <property type="match status" value="4"/>
</dbReference>
<feature type="domain" description="EF-hand" evidence="3">
    <location>
        <begin position="151"/>
        <end position="186"/>
    </location>
</feature>
<dbReference type="Gene3D" id="1.10.238.10">
    <property type="entry name" value="EF-hand"/>
    <property type="match status" value="1"/>
</dbReference>
<dbReference type="AlphaFoldDB" id="A0A1B6JJP9"/>
<dbReference type="InterPro" id="IPR002048">
    <property type="entry name" value="EF_hand_dom"/>
</dbReference>
<sequence>MFPLLKNLVGASSKMSHLKRLPIVQNLAFMKTTNVSDILSHKEIGVYKKLFDKMDSNKDGFLSKDDLRKGLKDFVNYTATEEELKETMDTLDSDKDGSVGFDEFIGYIAWSKQMRTEEAIKYAFETFDKNSDGLINKDELREALVSLGLVPNESLLNNIMLLTDRDSDGNITLDEFRKVFYNKALSED</sequence>
<keyword evidence="1" id="KW-0677">Repeat</keyword>
<dbReference type="InterPro" id="IPR051111">
    <property type="entry name" value="Ca-binding_regulatory"/>
</dbReference>
<evidence type="ECO:0000256" key="1">
    <source>
        <dbReference type="ARBA" id="ARBA00022737"/>
    </source>
</evidence>
<dbReference type="EMBL" id="GECU01008319">
    <property type="protein sequence ID" value="JAS99387.1"/>
    <property type="molecule type" value="Transcribed_RNA"/>
</dbReference>
<dbReference type="GO" id="GO:0032588">
    <property type="term" value="C:trans-Golgi network membrane"/>
    <property type="evidence" value="ECO:0007669"/>
    <property type="project" value="TreeGrafter"/>
</dbReference>
<keyword evidence="2" id="KW-0106">Calcium</keyword>
<feature type="domain" description="EF-hand" evidence="3">
    <location>
        <begin position="79"/>
        <end position="114"/>
    </location>
</feature>
<dbReference type="PANTHER" id="PTHR46311:SF5">
    <property type="entry name" value="EF-HAND DOMAIN-CONTAINING PROTEIN"/>
    <property type="match status" value="1"/>
</dbReference>
<evidence type="ECO:0000259" key="3">
    <source>
        <dbReference type="PROSITE" id="PS50222"/>
    </source>
</evidence>
<dbReference type="Pfam" id="PF13499">
    <property type="entry name" value="EF-hand_7"/>
    <property type="match status" value="2"/>
</dbReference>
<evidence type="ECO:0000256" key="2">
    <source>
        <dbReference type="ARBA" id="ARBA00022837"/>
    </source>
</evidence>
<dbReference type="PROSITE" id="PS00018">
    <property type="entry name" value="EF_HAND_1"/>
    <property type="match status" value="4"/>
</dbReference>
<gene>
    <name evidence="4" type="ORF">g.6330</name>
</gene>
<dbReference type="FunFam" id="1.10.238.10:FF:000001">
    <property type="entry name" value="Calmodulin 1"/>
    <property type="match status" value="1"/>
</dbReference>
<organism evidence="4">
    <name type="scientific">Homalodisca liturata</name>
    <dbReference type="NCBI Taxonomy" id="320908"/>
    <lineage>
        <taxon>Eukaryota</taxon>
        <taxon>Metazoa</taxon>
        <taxon>Ecdysozoa</taxon>
        <taxon>Arthropoda</taxon>
        <taxon>Hexapoda</taxon>
        <taxon>Insecta</taxon>
        <taxon>Pterygota</taxon>
        <taxon>Neoptera</taxon>
        <taxon>Paraneoptera</taxon>
        <taxon>Hemiptera</taxon>
        <taxon>Auchenorrhyncha</taxon>
        <taxon>Membracoidea</taxon>
        <taxon>Cicadellidae</taxon>
        <taxon>Cicadellinae</taxon>
        <taxon>Proconiini</taxon>
        <taxon>Homalodisca</taxon>
    </lineage>
</organism>
<feature type="domain" description="EF-hand" evidence="3">
    <location>
        <begin position="115"/>
        <end position="150"/>
    </location>
</feature>
<feature type="domain" description="EF-hand" evidence="3">
    <location>
        <begin position="42"/>
        <end position="77"/>
    </location>
</feature>
<evidence type="ECO:0000313" key="4">
    <source>
        <dbReference type="EMBL" id="JAS99387.1"/>
    </source>
</evidence>
<dbReference type="InterPro" id="IPR018247">
    <property type="entry name" value="EF_Hand_1_Ca_BS"/>
</dbReference>
<dbReference type="PROSITE" id="PS50222">
    <property type="entry name" value="EF_HAND_2"/>
    <property type="match status" value="4"/>
</dbReference>
<dbReference type="InterPro" id="IPR011992">
    <property type="entry name" value="EF-hand-dom_pair"/>
</dbReference>
<dbReference type="GO" id="GO:0005509">
    <property type="term" value="F:calcium ion binding"/>
    <property type="evidence" value="ECO:0007669"/>
    <property type="project" value="InterPro"/>
</dbReference>
<dbReference type="PANTHER" id="PTHR46311">
    <property type="entry name" value="CALCIUM-BINDING PROTEIN 8-RELATED"/>
    <property type="match status" value="1"/>
</dbReference>